<keyword evidence="2" id="KW-0472">Membrane</keyword>
<proteinExistence type="inferred from homology"/>
<dbReference type="SUPFAM" id="SSF54518">
    <property type="entry name" value="Tubby C-terminal domain-like"/>
    <property type="match status" value="1"/>
</dbReference>
<evidence type="ECO:0000256" key="1">
    <source>
        <dbReference type="ARBA" id="ARBA00005437"/>
    </source>
</evidence>
<keyword evidence="2" id="KW-1133">Transmembrane helix</keyword>
<dbReference type="Proteomes" id="UP000316621">
    <property type="component" value="Chromosome 3"/>
</dbReference>
<dbReference type="InterPro" id="IPR038595">
    <property type="entry name" value="LOR_sf"/>
</dbReference>
<gene>
    <name evidence="3" type="ORF">C5167_014684</name>
</gene>
<dbReference type="OMA" id="QFPFDLF"/>
<keyword evidence="4" id="KW-1185">Reference proteome</keyword>
<organism evidence="3 4">
    <name type="scientific">Papaver somniferum</name>
    <name type="common">Opium poppy</name>
    <dbReference type="NCBI Taxonomy" id="3469"/>
    <lineage>
        <taxon>Eukaryota</taxon>
        <taxon>Viridiplantae</taxon>
        <taxon>Streptophyta</taxon>
        <taxon>Embryophyta</taxon>
        <taxon>Tracheophyta</taxon>
        <taxon>Spermatophyta</taxon>
        <taxon>Magnoliopsida</taxon>
        <taxon>Ranunculales</taxon>
        <taxon>Papaveraceae</taxon>
        <taxon>Papaveroideae</taxon>
        <taxon>Papaver</taxon>
    </lineage>
</organism>
<evidence type="ECO:0000313" key="3">
    <source>
        <dbReference type="EMBL" id="RZC55815.1"/>
    </source>
</evidence>
<dbReference type="InterPro" id="IPR007612">
    <property type="entry name" value="LOR"/>
</dbReference>
<comment type="similarity">
    <text evidence="1">Belongs to the LOR family.</text>
</comment>
<accession>A0A4Y7J861</accession>
<evidence type="ECO:0000256" key="2">
    <source>
        <dbReference type="SAM" id="Phobius"/>
    </source>
</evidence>
<dbReference type="EMBL" id="CM010717">
    <property type="protein sequence ID" value="RZC55815.1"/>
    <property type="molecule type" value="Genomic_DNA"/>
</dbReference>
<sequence length="192" mass="21258">MGSSNSSSSPAQLIHPLTSPIPVDLFVSKKRSSLNLKFNDACGNLVFRVDDNHQQQSNHDRVLLDSDDNPLIFIDRVTQGGWEGFGSEGQLIFKVEKKFESKLWKGGIELEVFPVSNGVAAAVKDAEDVIKVKGSPFHRSCTIYRGNSIMAQTSLLYKLGKLTTGRRKFRVTMFPGLVDQALIVALIVIFFD</sequence>
<dbReference type="Gene3D" id="2.40.160.200">
    <property type="entry name" value="LURP1-related"/>
    <property type="match status" value="1"/>
</dbReference>
<name>A0A4Y7J861_PAPSO</name>
<keyword evidence="2" id="KW-0812">Transmembrane</keyword>
<evidence type="ECO:0000313" key="4">
    <source>
        <dbReference type="Proteomes" id="UP000316621"/>
    </source>
</evidence>
<dbReference type="InterPro" id="IPR025659">
    <property type="entry name" value="Tubby-like_C"/>
</dbReference>
<dbReference type="OrthoDB" id="770293at2759"/>
<protein>
    <submittedName>
        <fullName evidence="3">Uncharacterized protein</fullName>
    </submittedName>
</protein>
<dbReference type="PANTHER" id="PTHR31087:SF85">
    <property type="entry name" value="PROTEIN LURP-ONE-RELATED 7"/>
    <property type="match status" value="1"/>
</dbReference>
<dbReference type="Gramene" id="RZC55815">
    <property type="protein sequence ID" value="RZC55815"/>
    <property type="gene ID" value="C5167_014684"/>
</dbReference>
<dbReference type="AlphaFoldDB" id="A0A4Y7J861"/>
<dbReference type="Pfam" id="PF04525">
    <property type="entry name" value="LOR"/>
    <property type="match status" value="1"/>
</dbReference>
<feature type="transmembrane region" description="Helical" evidence="2">
    <location>
        <begin position="171"/>
        <end position="191"/>
    </location>
</feature>
<reference evidence="3 4" key="1">
    <citation type="journal article" date="2018" name="Science">
        <title>The opium poppy genome and morphinan production.</title>
        <authorList>
            <person name="Guo L."/>
            <person name="Winzer T."/>
            <person name="Yang X."/>
            <person name="Li Y."/>
            <person name="Ning Z."/>
            <person name="He Z."/>
            <person name="Teodor R."/>
            <person name="Lu Y."/>
            <person name="Bowser T.A."/>
            <person name="Graham I.A."/>
            <person name="Ye K."/>
        </authorList>
    </citation>
    <scope>NUCLEOTIDE SEQUENCE [LARGE SCALE GENOMIC DNA]</scope>
    <source>
        <strain evidence="4">cv. HN1</strain>
        <tissue evidence="3">Leaves</tissue>
    </source>
</reference>
<dbReference type="PANTHER" id="PTHR31087">
    <property type="match status" value="1"/>
</dbReference>